<reference evidence="1" key="2">
    <citation type="submission" date="2021-08" db="EMBL/GenBank/DDBJ databases">
        <authorList>
            <person name="Eriksson T."/>
        </authorList>
    </citation>
    <scope>NUCLEOTIDE SEQUENCE</scope>
    <source>
        <strain evidence="1">Stoneville</strain>
        <tissue evidence="1">Whole head</tissue>
    </source>
</reference>
<dbReference type="EMBL" id="JABDTM020025439">
    <property type="protein sequence ID" value="KAH0813270.1"/>
    <property type="molecule type" value="Genomic_DNA"/>
</dbReference>
<keyword evidence="2" id="KW-1185">Reference proteome</keyword>
<proteinExistence type="predicted"/>
<name>A0A8J6HEM4_TENMO</name>
<evidence type="ECO:0000313" key="2">
    <source>
        <dbReference type="Proteomes" id="UP000719412"/>
    </source>
</evidence>
<gene>
    <name evidence="1" type="ORF">GEV33_009521</name>
</gene>
<sequence>MLPQYESAALKALFDEEVLSNLHLDCDSLLEELSESEDILGLIVGLNSDKKSVFIHKSYEEFLAALWLSRNYQNHKYLMLLLFQKDYRNTRLMFDMLLTYLKSTKTKSWIVEMLLVEVFFTWLVLGDEDIR</sequence>
<evidence type="ECO:0000313" key="1">
    <source>
        <dbReference type="EMBL" id="KAH0813270.1"/>
    </source>
</evidence>
<organism evidence="1 2">
    <name type="scientific">Tenebrio molitor</name>
    <name type="common">Yellow mealworm beetle</name>
    <dbReference type="NCBI Taxonomy" id="7067"/>
    <lineage>
        <taxon>Eukaryota</taxon>
        <taxon>Metazoa</taxon>
        <taxon>Ecdysozoa</taxon>
        <taxon>Arthropoda</taxon>
        <taxon>Hexapoda</taxon>
        <taxon>Insecta</taxon>
        <taxon>Pterygota</taxon>
        <taxon>Neoptera</taxon>
        <taxon>Endopterygota</taxon>
        <taxon>Coleoptera</taxon>
        <taxon>Polyphaga</taxon>
        <taxon>Cucujiformia</taxon>
        <taxon>Tenebrionidae</taxon>
        <taxon>Tenebrio</taxon>
    </lineage>
</organism>
<protein>
    <submittedName>
        <fullName evidence="1">Uncharacterized protein</fullName>
    </submittedName>
</protein>
<dbReference type="Proteomes" id="UP000719412">
    <property type="component" value="Unassembled WGS sequence"/>
</dbReference>
<accession>A0A8J6HEM4</accession>
<dbReference type="AlphaFoldDB" id="A0A8J6HEM4"/>
<reference evidence="1" key="1">
    <citation type="journal article" date="2020" name="J Insects Food Feed">
        <title>The yellow mealworm (Tenebrio molitor) genome: a resource for the emerging insects as food and feed industry.</title>
        <authorList>
            <person name="Eriksson T."/>
            <person name="Andere A."/>
            <person name="Kelstrup H."/>
            <person name="Emery V."/>
            <person name="Picard C."/>
        </authorList>
    </citation>
    <scope>NUCLEOTIDE SEQUENCE</scope>
    <source>
        <strain evidence="1">Stoneville</strain>
        <tissue evidence="1">Whole head</tissue>
    </source>
</reference>
<comment type="caution">
    <text evidence="1">The sequence shown here is derived from an EMBL/GenBank/DDBJ whole genome shotgun (WGS) entry which is preliminary data.</text>
</comment>